<keyword evidence="2" id="KW-1185">Reference proteome</keyword>
<dbReference type="KEGG" id="vg:80540883"/>
<reference evidence="2" key="1">
    <citation type="journal article" date="2019" name="J. Virol.">
        <title>Medusavirus, a novel large DNA virus discovered from hot spring water.</title>
        <authorList>
            <person name="Yoshikawa G."/>
            <person name="Blanc-Mathieu R."/>
            <person name="Song C."/>
            <person name="Kayama Y."/>
            <person name="Mochizuki T."/>
            <person name="Murata K."/>
            <person name="Ogata H."/>
            <person name="Takemura M."/>
        </authorList>
    </citation>
    <scope>NUCLEOTIDE SEQUENCE [LARGE SCALE GENOMIC DNA]</scope>
</reference>
<organism evidence="1 2">
    <name type="scientific">Acanthamoeba castellanii medusavirus J1</name>
    <dbReference type="NCBI Taxonomy" id="3114988"/>
    <lineage>
        <taxon>Viruses</taxon>
        <taxon>Varidnaviria</taxon>
        <taxon>Bamfordvirae</taxon>
        <taxon>Nucleocytoviricota</taxon>
        <taxon>Megaviricetes</taxon>
        <taxon>Mamonoviridae</taxon>
        <taxon>Medusavirus</taxon>
        <taxon>Medusavirus medusae</taxon>
    </lineage>
</organism>
<dbReference type="EMBL" id="AP018495">
    <property type="protein sequence ID" value="BBI30531.1"/>
    <property type="molecule type" value="Genomic_DNA"/>
</dbReference>
<protein>
    <submittedName>
        <fullName evidence="1">Uncharacterized protein</fullName>
    </submittedName>
</protein>
<proteinExistence type="predicted"/>
<evidence type="ECO:0000313" key="2">
    <source>
        <dbReference type="Proteomes" id="UP001161669"/>
    </source>
</evidence>
<accession>A0A3T1CXI4</accession>
<dbReference type="Proteomes" id="UP001161669">
    <property type="component" value="Segment"/>
</dbReference>
<evidence type="ECO:0000313" key="1">
    <source>
        <dbReference type="EMBL" id="BBI30531.1"/>
    </source>
</evidence>
<sequence>MSQSKLVAFGSSMAPGFVPIAFGKPIPGVFGELVHPSDSTNAAKVEAILKTYENLTEQVTIVLVGAFWRKGRDIVKAWAADRPNFTVDDRTCVETETPCRAFVDLVVEFALTNDPVGGKYIAASARKHRKAIDYADLRLRNLEIRKTGPFFTGINNWDLGSDRSAYDKFVEFFSPDCDEQFTFEAVEEIGRTILEANYAAALAHVKANAIKVILPYKGRQLRVILFNYTYFLAREMHDAIAQLFQDENYDISIGFTDELVNGKFRCSFSSELQKSGLARELAEFLGGGGNDNSAGGAWAYPKDWKFPYPLNNIIGIGSPVPASSKLPFPLEDIAIAQE</sequence>
<name>A0A3T1CXI4_9VIRU</name>